<dbReference type="SUPFAM" id="SSF55811">
    <property type="entry name" value="Nudix"/>
    <property type="match status" value="1"/>
</dbReference>
<feature type="domain" description="Nudix hydrolase" evidence="6">
    <location>
        <begin position="29"/>
        <end position="158"/>
    </location>
</feature>
<dbReference type="InterPro" id="IPR000086">
    <property type="entry name" value="NUDIX_hydrolase_dom"/>
</dbReference>
<dbReference type="GO" id="GO:0016818">
    <property type="term" value="F:hydrolase activity, acting on acid anhydrides, in phosphorus-containing anhydrides"/>
    <property type="evidence" value="ECO:0007669"/>
    <property type="project" value="TreeGrafter"/>
</dbReference>
<dbReference type="PROSITE" id="PS00893">
    <property type="entry name" value="NUDIX_BOX"/>
    <property type="match status" value="1"/>
</dbReference>
<evidence type="ECO:0000256" key="4">
    <source>
        <dbReference type="ARBA" id="ARBA00022801"/>
    </source>
</evidence>
<dbReference type="AlphaFoldDB" id="A0A927W7L0"/>
<evidence type="ECO:0000259" key="6">
    <source>
        <dbReference type="PROSITE" id="PS51462"/>
    </source>
</evidence>
<accession>A0A927W7L0</accession>
<dbReference type="Pfam" id="PF00293">
    <property type="entry name" value="NUDIX"/>
    <property type="match status" value="1"/>
</dbReference>
<organism evidence="7 8">
    <name type="scientific">Clostridium sulfidigenes</name>
    <dbReference type="NCBI Taxonomy" id="318464"/>
    <lineage>
        <taxon>Bacteria</taxon>
        <taxon>Bacillati</taxon>
        <taxon>Bacillota</taxon>
        <taxon>Clostridia</taxon>
        <taxon>Eubacteriales</taxon>
        <taxon>Clostridiaceae</taxon>
        <taxon>Clostridium</taxon>
    </lineage>
</organism>
<dbReference type="PANTHER" id="PTHR43758">
    <property type="entry name" value="7,8-DIHYDRO-8-OXOGUANINE TRIPHOSPHATASE"/>
    <property type="match status" value="1"/>
</dbReference>
<dbReference type="InterPro" id="IPR020084">
    <property type="entry name" value="NUDIX_hydrolase_CS"/>
</dbReference>
<evidence type="ECO:0000256" key="2">
    <source>
        <dbReference type="ARBA" id="ARBA00005582"/>
    </source>
</evidence>
<dbReference type="EMBL" id="SVCM01000084">
    <property type="protein sequence ID" value="MBE6060035.1"/>
    <property type="molecule type" value="Genomic_DNA"/>
</dbReference>
<dbReference type="Gene3D" id="3.90.79.10">
    <property type="entry name" value="Nucleoside Triphosphate Pyrophosphohydrolase"/>
    <property type="match status" value="1"/>
</dbReference>
<keyword evidence="5" id="KW-0460">Magnesium</keyword>
<comment type="caution">
    <text evidence="7">The sequence shown here is derived from an EMBL/GenBank/DDBJ whole genome shotgun (WGS) entry which is preliminary data.</text>
</comment>
<dbReference type="Proteomes" id="UP000768462">
    <property type="component" value="Unassembled WGS sequence"/>
</dbReference>
<dbReference type="CDD" id="cd04693">
    <property type="entry name" value="NUDIX_Hydrolase"/>
    <property type="match status" value="1"/>
</dbReference>
<evidence type="ECO:0000313" key="8">
    <source>
        <dbReference type="Proteomes" id="UP000768462"/>
    </source>
</evidence>
<keyword evidence="3" id="KW-0479">Metal-binding</keyword>
<proteinExistence type="inferred from homology"/>
<evidence type="ECO:0000256" key="3">
    <source>
        <dbReference type="ARBA" id="ARBA00022723"/>
    </source>
</evidence>
<protein>
    <submittedName>
        <fullName evidence="7">NUDIX domain-containing protein</fullName>
    </submittedName>
</protein>
<sequence length="170" mass="19827">MMEFWDGYFRDGTRANIDLIRGDVLPDGLYHLVCEVLVQHKDGDYLLMKRDLSKRNYGGYYEATAGGSALKGEDKMACIKRELLEETGIVSENFEEVDHFVFDDDKCIFYTFLCVTDCDKTSITLQKGETMSYKWLNETDFISFVNSGEMIETQKKRYLNYFNQKGYLQQ</sequence>
<dbReference type="InterPro" id="IPR015797">
    <property type="entry name" value="NUDIX_hydrolase-like_dom_sf"/>
</dbReference>
<evidence type="ECO:0000256" key="1">
    <source>
        <dbReference type="ARBA" id="ARBA00001946"/>
    </source>
</evidence>
<evidence type="ECO:0000313" key="7">
    <source>
        <dbReference type="EMBL" id="MBE6060035.1"/>
    </source>
</evidence>
<gene>
    <name evidence="7" type="ORF">E7215_07665</name>
</gene>
<comment type="similarity">
    <text evidence="2">Belongs to the Nudix hydrolase family.</text>
</comment>
<evidence type="ECO:0000256" key="5">
    <source>
        <dbReference type="ARBA" id="ARBA00022842"/>
    </source>
</evidence>
<keyword evidence="4" id="KW-0378">Hydrolase</keyword>
<dbReference type="PROSITE" id="PS51462">
    <property type="entry name" value="NUDIX"/>
    <property type="match status" value="1"/>
</dbReference>
<dbReference type="GO" id="GO:0046872">
    <property type="term" value="F:metal ion binding"/>
    <property type="evidence" value="ECO:0007669"/>
    <property type="project" value="UniProtKB-KW"/>
</dbReference>
<reference evidence="7" key="1">
    <citation type="submission" date="2019-04" db="EMBL/GenBank/DDBJ databases">
        <title>Evolution of Biomass-Degrading Anaerobic Consortia Revealed by Metagenomics.</title>
        <authorList>
            <person name="Peng X."/>
        </authorList>
    </citation>
    <scope>NUCLEOTIDE SEQUENCE</scope>
    <source>
        <strain evidence="7">SIG254</strain>
    </source>
</reference>
<dbReference type="PANTHER" id="PTHR43758:SF8">
    <property type="entry name" value="8-OXO-DGTP DIPHOSPHATASE YTKD-RELATED"/>
    <property type="match status" value="1"/>
</dbReference>
<comment type="cofactor">
    <cofactor evidence="1">
        <name>Mg(2+)</name>
        <dbReference type="ChEBI" id="CHEBI:18420"/>
    </cofactor>
</comment>
<name>A0A927W7L0_9CLOT</name>